<comment type="similarity">
    <text evidence="1">Belongs to the NAD(P)-dependent epimerase/dehydratase family.</text>
</comment>
<feature type="domain" description="NAD-dependent epimerase/dehydratase" evidence="2">
    <location>
        <begin position="3"/>
        <end position="75"/>
    </location>
</feature>
<reference evidence="3 4" key="1">
    <citation type="submission" date="2020-08" db="EMBL/GenBank/DDBJ databases">
        <title>Sequencing the genomes of 1000 actinobacteria strains.</title>
        <authorList>
            <person name="Klenk H.-P."/>
        </authorList>
    </citation>
    <scope>NUCLEOTIDE SEQUENCE [LARGE SCALE GENOMIC DNA]</scope>
    <source>
        <strain evidence="3 4">DSM 43851</strain>
    </source>
</reference>
<dbReference type="Proteomes" id="UP000585638">
    <property type="component" value="Unassembled WGS sequence"/>
</dbReference>
<dbReference type="RefSeq" id="WP_184857348.1">
    <property type="nucleotide sequence ID" value="NZ_BAAAWY010000102.1"/>
</dbReference>
<evidence type="ECO:0000259" key="2">
    <source>
        <dbReference type="Pfam" id="PF01370"/>
    </source>
</evidence>
<dbReference type="InterPro" id="IPR036291">
    <property type="entry name" value="NAD(P)-bd_dom_sf"/>
</dbReference>
<accession>A0A7W9KAC2</accession>
<evidence type="ECO:0000313" key="3">
    <source>
        <dbReference type="EMBL" id="MBB5888850.1"/>
    </source>
</evidence>
<dbReference type="PROSITE" id="PS51257">
    <property type="entry name" value="PROKAR_LIPOPROTEIN"/>
    <property type="match status" value="1"/>
</dbReference>
<sequence length="329" mass="36114">MKVLFLGGAGMIGSACADEAVASGLDVTVVTRTDPKRQPPPGVRALRADVRDAEQLRKALGDEEFDAVVNWVGFTPDDVRSHPAVFGGRTGQYVFVSTCSVFARPVPQLPVTESTPRRQPVFGYPRGKIACEVFLEDAFRDNGFPLTIVRPAHVYDRTVVPVLAGWTAIDRMRAGRPVVVHGDGTSLWTLMHSRDFARAFVPLLGNGHAVGESVNVVSGDILTWDQIHLQLAAAAGVREPVLRHRSSETIAEVLPGWRDVLEHDFRHSMFFDTGKLRSLVPGFAPAVSFAEGARELVAHHDKEPRLRAVDEDLNSAFDRLIEQTDTRPK</sequence>
<dbReference type="PANTHER" id="PTHR43000">
    <property type="entry name" value="DTDP-D-GLUCOSE 4,6-DEHYDRATASE-RELATED"/>
    <property type="match status" value="1"/>
</dbReference>
<organism evidence="3 4">
    <name type="scientific">Kutzneria kofuensis</name>
    <dbReference type="NCBI Taxonomy" id="103725"/>
    <lineage>
        <taxon>Bacteria</taxon>
        <taxon>Bacillati</taxon>
        <taxon>Actinomycetota</taxon>
        <taxon>Actinomycetes</taxon>
        <taxon>Pseudonocardiales</taxon>
        <taxon>Pseudonocardiaceae</taxon>
        <taxon>Kutzneria</taxon>
    </lineage>
</organism>
<dbReference type="InterPro" id="IPR001509">
    <property type="entry name" value="Epimerase_deHydtase"/>
</dbReference>
<dbReference type="EMBL" id="JACHIR010000001">
    <property type="protein sequence ID" value="MBB5888850.1"/>
    <property type="molecule type" value="Genomic_DNA"/>
</dbReference>
<protein>
    <submittedName>
        <fullName evidence="3">Nucleoside-diphosphate-sugar epimerase</fullName>
    </submittedName>
</protein>
<comment type="caution">
    <text evidence="3">The sequence shown here is derived from an EMBL/GenBank/DDBJ whole genome shotgun (WGS) entry which is preliminary data.</text>
</comment>
<dbReference type="SUPFAM" id="SSF51735">
    <property type="entry name" value="NAD(P)-binding Rossmann-fold domains"/>
    <property type="match status" value="1"/>
</dbReference>
<proteinExistence type="inferred from homology"/>
<dbReference type="Pfam" id="PF01370">
    <property type="entry name" value="Epimerase"/>
    <property type="match status" value="2"/>
</dbReference>
<dbReference type="Gene3D" id="3.40.50.720">
    <property type="entry name" value="NAD(P)-binding Rossmann-like Domain"/>
    <property type="match status" value="1"/>
</dbReference>
<name>A0A7W9KAC2_9PSEU</name>
<gene>
    <name evidence="3" type="ORF">BJ998_000046</name>
</gene>
<feature type="domain" description="NAD-dependent epimerase/dehydratase" evidence="2">
    <location>
        <begin position="92"/>
        <end position="216"/>
    </location>
</feature>
<dbReference type="AlphaFoldDB" id="A0A7W9KAC2"/>
<keyword evidence="4" id="KW-1185">Reference proteome</keyword>
<evidence type="ECO:0000256" key="1">
    <source>
        <dbReference type="ARBA" id="ARBA00007637"/>
    </source>
</evidence>
<evidence type="ECO:0000313" key="4">
    <source>
        <dbReference type="Proteomes" id="UP000585638"/>
    </source>
</evidence>